<evidence type="ECO:0000313" key="1">
    <source>
        <dbReference type="EMBL" id="KAH6926170.1"/>
    </source>
</evidence>
<dbReference type="Proteomes" id="UP000821845">
    <property type="component" value="Chromosome 7"/>
</dbReference>
<reference evidence="1" key="1">
    <citation type="submission" date="2020-05" db="EMBL/GenBank/DDBJ databases">
        <title>Large-scale comparative analyses of tick genomes elucidate their genetic diversity and vector capacities.</title>
        <authorList>
            <person name="Jia N."/>
            <person name="Wang J."/>
            <person name="Shi W."/>
            <person name="Du L."/>
            <person name="Sun Y."/>
            <person name="Zhan W."/>
            <person name="Jiang J."/>
            <person name="Wang Q."/>
            <person name="Zhang B."/>
            <person name="Ji P."/>
            <person name="Sakyi L.B."/>
            <person name="Cui X."/>
            <person name="Yuan T."/>
            <person name="Jiang B."/>
            <person name="Yang W."/>
            <person name="Lam T.T.-Y."/>
            <person name="Chang Q."/>
            <person name="Ding S."/>
            <person name="Wang X."/>
            <person name="Zhu J."/>
            <person name="Ruan X."/>
            <person name="Zhao L."/>
            <person name="Wei J."/>
            <person name="Que T."/>
            <person name="Du C."/>
            <person name="Cheng J."/>
            <person name="Dai P."/>
            <person name="Han X."/>
            <person name="Huang E."/>
            <person name="Gao Y."/>
            <person name="Liu J."/>
            <person name="Shao H."/>
            <person name="Ye R."/>
            <person name="Li L."/>
            <person name="Wei W."/>
            <person name="Wang X."/>
            <person name="Wang C."/>
            <person name="Yang T."/>
            <person name="Huo Q."/>
            <person name="Li W."/>
            <person name="Guo W."/>
            <person name="Chen H."/>
            <person name="Zhou L."/>
            <person name="Ni X."/>
            <person name="Tian J."/>
            <person name="Zhou Y."/>
            <person name="Sheng Y."/>
            <person name="Liu T."/>
            <person name="Pan Y."/>
            <person name="Xia L."/>
            <person name="Li J."/>
            <person name="Zhao F."/>
            <person name="Cao W."/>
        </authorList>
    </citation>
    <scope>NUCLEOTIDE SEQUENCE</scope>
    <source>
        <strain evidence="1">Hyas-2018</strain>
    </source>
</reference>
<keyword evidence="2" id="KW-1185">Reference proteome</keyword>
<dbReference type="EMBL" id="CM023487">
    <property type="protein sequence ID" value="KAH6926170.1"/>
    <property type="molecule type" value="Genomic_DNA"/>
</dbReference>
<organism evidence="1 2">
    <name type="scientific">Hyalomma asiaticum</name>
    <name type="common">Tick</name>
    <dbReference type="NCBI Taxonomy" id="266040"/>
    <lineage>
        <taxon>Eukaryota</taxon>
        <taxon>Metazoa</taxon>
        <taxon>Ecdysozoa</taxon>
        <taxon>Arthropoda</taxon>
        <taxon>Chelicerata</taxon>
        <taxon>Arachnida</taxon>
        <taxon>Acari</taxon>
        <taxon>Parasitiformes</taxon>
        <taxon>Ixodida</taxon>
        <taxon>Ixodoidea</taxon>
        <taxon>Ixodidae</taxon>
        <taxon>Hyalomminae</taxon>
        <taxon>Hyalomma</taxon>
    </lineage>
</organism>
<gene>
    <name evidence="1" type="ORF">HPB50_015544</name>
</gene>
<sequence length="71" mass="8056">MLSCRTSEDTHFGKYLIPKGSVILPNLWMAHRNSCRWDKPYEFNPSRFLKPDGSAQLTRPSGLLTFSVGKA</sequence>
<comment type="caution">
    <text evidence="1">The sequence shown here is derived from an EMBL/GenBank/DDBJ whole genome shotgun (WGS) entry which is preliminary data.</text>
</comment>
<protein>
    <submittedName>
        <fullName evidence="1">Uncharacterized protein</fullName>
    </submittedName>
</protein>
<name>A0ACB7RUI9_HYAAI</name>
<evidence type="ECO:0000313" key="2">
    <source>
        <dbReference type="Proteomes" id="UP000821845"/>
    </source>
</evidence>
<accession>A0ACB7RUI9</accession>
<proteinExistence type="predicted"/>